<evidence type="ECO:0000256" key="3">
    <source>
        <dbReference type="ARBA" id="ARBA00022679"/>
    </source>
</evidence>
<keyword evidence="4" id="KW-0547">Nucleotide-binding</keyword>
<dbReference type="EC" id="2.7.4.8" evidence="2"/>
<evidence type="ECO:0000256" key="2">
    <source>
        <dbReference type="ARBA" id="ARBA00012961"/>
    </source>
</evidence>
<dbReference type="InterPro" id="IPR008145">
    <property type="entry name" value="GK/Ca_channel_bsu"/>
</dbReference>
<dbReference type="EMBL" id="VIIS01000001">
    <property type="protein sequence ID" value="KAF0314775.1"/>
    <property type="molecule type" value="Genomic_DNA"/>
</dbReference>
<organism evidence="8 9">
    <name type="scientific">Amphibalanus amphitrite</name>
    <name type="common">Striped barnacle</name>
    <name type="synonym">Balanus amphitrite</name>
    <dbReference type="NCBI Taxonomy" id="1232801"/>
    <lineage>
        <taxon>Eukaryota</taxon>
        <taxon>Metazoa</taxon>
        <taxon>Ecdysozoa</taxon>
        <taxon>Arthropoda</taxon>
        <taxon>Crustacea</taxon>
        <taxon>Multicrustacea</taxon>
        <taxon>Cirripedia</taxon>
        <taxon>Thoracica</taxon>
        <taxon>Thoracicalcarea</taxon>
        <taxon>Balanomorpha</taxon>
        <taxon>Balanoidea</taxon>
        <taxon>Balanidae</taxon>
        <taxon>Amphibalaninae</taxon>
        <taxon>Amphibalanus</taxon>
    </lineage>
</organism>
<dbReference type="GO" id="GO:0004385">
    <property type="term" value="F:GMP kinase activity"/>
    <property type="evidence" value="ECO:0007669"/>
    <property type="project" value="UniProtKB-EC"/>
</dbReference>
<evidence type="ECO:0000313" key="8">
    <source>
        <dbReference type="EMBL" id="KAF0314776.1"/>
    </source>
</evidence>
<dbReference type="InterPro" id="IPR020590">
    <property type="entry name" value="Guanylate_kinase_CS"/>
</dbReference>
<dbReference type="Proteomes" id="UP000440578">
    <property type="component" value="Unassembled WGS sequence"/>
</dbReference>
<evidence type="ECO:0000256" key="5">
    <source>
        <dbReference type="ARBA" id="ARBA00022777"/>
    </source>
</evidence>
<dbReference type="SUPFAM" id="SSF52540">
    <property type="entry name" value="P-loop containing nucleoside triphosphate hydrolases"/>
    <property type="match status" value="1"/>
</dbReference>
<dbReference type="NCBIfam" id="TIGR03263">
    <property type="entry name" value="guanyl_kin"/>
    <property type="match status" value="1"/>
</dbReference>
<dbReference type="PANTHER" id="PTHR23117">
    <property type="entry name" value="GUANYLATE KINASE-RELATED"/>
    <property type="match status" value="1"/>
</dbReference>
<accession>A0A6A4X4V8</accession>
<dbReference type="FunFam" id="3.30.63.10:FF:000002">
    <property type="entry name" value="Guanylate kinase 1"/>
    <property type="match status" value="1"/>
</dbReference>
<dbReference type="Gene3D" id="3.40.50.300">
    <property type="entry name" value="P-loop containing nucleotide triphosphate hydrolases"/>
    <property type="match status" value="1"/>
</dbReference>
<sequence>MGVSVGRPLCTAMSGPVARACRPVVLCGPSGAGKSTLLGRLQTEFPGLFGFSVSHTTRQPRAGEKDGVHYHFVTREAMLKAIEDGQFIEHAEFSGNLYGTSKAEVERIDRGGAICILDIDVQGVKQVKQSDLSPHLVFIRPPSMDELERRLRNRKTETEETLQKRLAAAAAEMEYGQTPGNFHATVINDELDHAYEQLRRVLLPIIEQKKANGAAPS</sequence>
<evidence type="ECO:0000256" key="4">
    <source>
        <dbReference type="ARBA" id="ARBA00022741"/>
    </source>
</evidence>
<dbReference type="PROSITE" id="PS50052">
    <property type="entry name" value="GUANYLATE_KINASE_2"/>
    <property type="match status" value="1"/>
</dbReference>
<dbReference type="InterPro" id="IPR027417">
    <property type="entry name" value="P-loop_NTPase"/>
</dbReference>
<proteinExistence type="inferred from homology"/>
<keyword evidence="5 8" id="KW-0418">Kinase</keyword>
<evidence type="ECO:0000256" key="1">
    <source>
        <dbReference type="ARBA" id="ARBA00005790"/>
    </source>
</evidence>
<comment type="caution">
    <text evidence="8">The sequence shown here is derived from an EMBL/GenBank/DDBJ whole genome shotgun (WGS) entry which is preliminary data.</text>
</comment>
<dbReference type="Pfam" id="PF00625">
    <property type="entry name" value="Guanylate_kin"/>
    <property type="match status" value="1"/>
</dbReference>
<evidence type="ECO:0000259" key="7">
    <source>
        <dbReference type="PROSITE" id="PS50052"/>
    </source>
</evidence>
<dbReference type="EMBL" id="VIIS01000001">
    <property type="protein sequence ID" value="KAF0314776.1"/>
    <property type="molecule type" value="Genomic_DNA"/>
</dbReference>
<dbReference type="OrthoDB" id="6334211at2759"/>
<gene>
    <name evidence="8" type="primary">GUK1_1</name>
    <name evidence="8" type="ORF">FJT64_000042</name>
</gene>
<feature type="domain" description="Guanylate kinase-like" evidence="7">
    <location>
        <begin position="21"/>
        <end position="203"/>
    </location>
</feature>
<protein>
    <recommendedName>
        <fullName evidence="2">guanylate kinase</fullName>
        <ecNumber evidence="2">2.7.4.8</ecNumber>
    </recommendedName>
</protein>
<dbReference type="SMART" id="SM00072">
    <property type="entry name" value="GuKc"/>
    <property type="match status" value="1"/>
</dbReference>
<dbReference type="CDD" id="cd00071">
    <property type="entry name" value="GMPK"/>
    <property type="match status" value="1"/>
</dbReference>
<comment type="similarity">
    <text evidence="1">Belongs to the guanylate kinase family.</text>
</comment>
<name>A0A6A4X4V8_AMPAM</name>
<dbReference type="InterPro" id="IPR008144">
    <property type="entry name" value="Guanylate_kin-like_dom"/>
</dbReference>
<evidence type="ECO:0000256" key="6">
    <source>
        <dbReference type="ARBA" id="ARBA00022840"/>
    </source>
</evidence>
<dbReference type="PANTHER" id="PTHR23117:SF13">
    <property type="entry name" value="GUANYLATE KINASE"/>
    <property type="match status" value="1"/>
</dbReference>
<dbReference type="AlphaFoldDB" id="A0A6A4X4V8"/>
<keyword evidence="6" id="KW-0067">ATP-binding</keyword>
<keyword evidence="3" id="KW-0808">Transferase</keyword>
<reference evidence="8 9" key="1">
    <citation type="submission" date="2019-07" db="EMBL/GenBank/DDBJ databases">
        <title>Draft genome assembly of a fouling barnacle, Amphibalanus amphitrite (Darwin, 1854): The first reference genome for Thecostraca.</title>
        <authorList>
            <person name="Kim W."/>
        </authorList>
    </citation>
    <scope>NUCLEOTIDE SEQUENCE [LARGE SCALE GENOMIC DNA]</scope>
    <source>
        <strain evidence="8">SNU_AA5</strain>
        <tissue evidence="8">Soma without cirri and trophi</tissue>
    </source>
</reference>
<dbReference type="GO" id="GO:0005829">
    <property type="term" value="C:cytosol"/>
    <property type="evidence" value="ECO:0007669"/>
    <property type="project" value="TreeGrafter"/>
</dbReference>
<keyword evidence="9" id="KW-1185">Reference proteome</keyword>
<dbReference type="PROSITE" id="PS00856">
    <property type="entry name" value="GUANYLATE_KINASE_1"/>
    <property type="match status" value="1"/>
</dbReference>
<evidence type="ECO:0000313" key="9">
    <source>
        <dbReference type="Proteomes" id="UP000440578"/>
    </source>
</evidence>
<dbReference type="GO" id="GO:0005524">
    <property type="term" value="F:ATP binding"/>
    <property type="evidence" value="ECO:0007669"/>
    <property type="project" value="UniProtKB-KW"/>
</dbReference>
<dbReference type="FunFam" id="3.40.50.300:FF:000776">
    <property type="entry name" value="Guanylate kinase 2"/>
    <property type="match status" value="1"/>
</dbReference>
<dbReference type="InterPro" id="IPR017665">
    <property type="entry name" value="Guanylate_kinase"/>
</dbReference>